<evidence type="ECO:0000256" key="4">
    <source>
        <dbReference type="ARBA" id="ARBA00018725"/>
    </source>
</evidence>
<name>A0ABP0U0R4_9BRYO</name>
<keyword evidence="14" id="KW-1185">Reference proteome</keyword>
<evidence type="ECO:0000256" key="1">
    <source>
        <dbReference type="ARBA" id="ARBA00002966"/>
    </source>
</evidence>
<comment type="function">
    <text evidence="1">Associated with the oxygen-evolving complex of photosystem II.</text>
</comment>
<keyword evidence="12" id="KW-0812">Transmembrane</keyword>
<evidence type="ECO:0000256" key="8">
    <source>
        <dbReference type="ARBA" id="ARBA00022946"/>
    </source>
</evidence>
<evidence type="ECO:0000313" key="14">
    <source>
        <dbReference type="Proteomes" id="UP001497512"/>
    </source>
</evidence>
<evidence type="ECO:0000313" key="13">
    <source>
        <dbReference type="EMBL" id="CAK9209569.1"/>
    </source>
</evidence>
<dbReference type="Pfam" id="PF04725">
    <property type="entry name" value="PsbR"/>
    <property type="match status" value="1"/>
</dbReference>
<proteinExistence type="inferred from homology"/>
<gene>
    <name evidence="13" type="ORF">CSSPTR1EN2_LOCUS9858</name>
</gene>
<evidence type="ECO:0000256" key="12">
    <source>
        <dbReference type="SAM" id="Phobius"/>
    </source>
</evidence>
<evidence type="ECO:0000256" key="10">
    <source>
        <dbReference type="ARBA" id="ARBA00023136"/>
    </source>
</evidence>
<evidence type="ECO:0000256" key="3">
    <source>
        <dbReference type="ARBA" id="ARBA00006659"/>
    </source>
</evidence>
<keyword evidence="9" id="KW-0793">Thylakoid</keyword>
<keyword evidence="5" id="KW-0150">Chloroplast</keyword>
<accession>A0ABP0U0R4</accession>
<dbReference type="PANTHER" id="PTHR34369:SF9">
    <property type="entry name" value="PHOTOSYSTEM II 10 KDA POLYPEPTIDE, CHLOROPLASTIC"/>
    <property type="match status" value="1"/>
</dbReference>
<organism evidence="13 14">
    <name type="scientific">Sphagnum troendelagicum</name>
    <dbReference type="NCBI Taxonomy" id="128251"/>
    <lineage>
        <taxon>Eukaryota</taxon>
        <taxon>Viridiplantae</taxon>
        <taxon>Streptophyta</taxon>
        <taxon>Embryophyta</taxon>
        <taxon>Bryophyta</taxon>
        <taxon>Sphagnophytina</taxon>
        <taxon>Sphagnopsida</taxon>
        <taxon>Sphagnales</taxon>
        <taxon>Sphagnaceae</taxon>
        <taxon>Sphagnum</taxon>
    </lineage>
</organism>
<comment type="subcellular location">
    <subcellularLocation>
        <location evidence="2">Plastid</location>
        <location evidence="2">Chloroplast thylakoid membrane</location>
    </subcellularLocation>
</comment>
<keyword evidence="10 12" id="KW-0472">Membrane</keyword>
<evidence type="ECO:0000256" key="6">
    <source>
        <dbReference type="ARBA" id="ARBA00022531"/>
    </source>
</evidence>
<keyword evidence="12" id="KW-1133">Transmembrane helix</keyword>
<reference evidence="13" key="1">
    <citation type="submission" date="2024-02" db="EMBL/GenBank/DDBJ databases">
        <authorList>
            <consortium name="ELIXIR-Norway"/>
            <consortium name="Elixir Norway"/>
        </authorList>
    </citation>
    <scope>NUCLEOTIDE SEQUENCE</scope>
</reference>
<evidence type="ECO:0000256" key="2">
    <source>
        <dbReference type="ARBA" id="ARBA00004334"/>
    </source>
</evidence>
<evidence type="ECO:0000256" key="7">
    <source>
        <dbReference type="ARBA" id="ARBA00022640"/>
    </source>
</evidence>
<dbReference type="Proteomes" id="UP001497512">
    <property type="component" value="Chromosome 17"/>
</dbReference>
<comment type="similarity">
    <text evidence="3">Belongs to the psbR family.</text>
</comment>
<keyword evidence="6" id="KW-0602">Photosynthesis</keyword>
<dbReference type="PANTHER" id="PTHR34369">
    <property type="entry name" value="PHOTOSYSTEM II 10 KDA POLYPEPTIDE, CHLOROPLASTIC"/>
    <property type="match status" value="1"/>
</dbReference>
<evidence type="ECO:0000256" key="9">
    <source>
        <dbReference type="ARBA" id="ARBA00023078"/>
    </source>
</evidence>
<keyword evidence="8" id="KW-0809">Transit peptide</keyword>
<sequence>MATSLSSISASTFIGTVPQGLPALRSSGRSSSSFSLQVVASKKVQRKEPLGPSGDVKWRKGVDASGRVPKGKGVYQFVKKYGANVDGYSPIYAREEWSETGDSYAGGVPGLAIWATLLGSLLLGGAFLVYSTSALAS</sequence>
<keyword evidence="11" id="KW-0604">Photosystem II</keyword>
<evidence type="ECO:0000256" key="11">
    <source>
        <dbReference type="ARBA" id="ARBA00023276"/>
    </source>
</evidence>
<dbReference type="EMBL" id="OZ019909">
    <property type="protein sequence ID" value="CAK9209569.1"/>
    <property type="molecule type" value="Genomic_DNA"/>
</dbReference>
<feature type="transmembrane region" description="Helical" evidence="12">
    <location>
        <begin position="111"/>
        <end position="130"/>
    </location>
</feature>
<dbReference type="InterPro" id="IPR006814">
    <property type="entry name" value="PSII_PsbR"/>
</dbReference>
<protein>
    <recommendedName>
        <fullName evidence="4">Photosystem II 10 kDa polypeptide, chloroplastic</fullName>
    </recommendedName>
</protein>
<keyword evidence="7" id="KW-0934">Plastid</keyword>
<evidence type="ECO:0000256" key="5">
    <source>
        <dbReference type="ARBA" id="ARBA00022528"/>
    </source>
</evidence>